<dbReference type="PANTHER" id="PTHR43133:SF8">
    <property type="entry name" value="RNA POLYMERASE SIGMA FACTOR HI_1459-RELATED"/>
    <property type="match status" value="1"/>
</dbReference>
<sequence length="214" mass="23426">MQPTLSLALAPAAPLMLMSWLTRLAPRTSVGDDDEAALVARLTQGDEQALTLLYRRESGAVYRYALALAGDEAAALDAMQEAFSQWLRAPQGFDPARGRLGAYLAGIARHHLLGQWRQQCEPLPDTEELEAQHPLAHSPDALLVQQQDDAAVWQAVRALSWSQREALVLVDLQERSYAEAAAVAGVTEDVLRTRLHRARARLAQRLAAHRGAPA</sequence>
<dbReference type="AlphaFoldDB" id="A0A931NEF7"/>
<dbReference type="InterPro" id="IPR013249">
    <property type="entry name" value="RNA_pol_sigma70_r4_t2"/>
</dbReference>
<evidence type="ECO:0000256" key="5">
    <source>
        <dbReference type="ARBA" id="ARBA00023163"/>
    </source>
</evidence>
<dbReference type="GO" id="GO:0003677">
    <property type="term" value="F:DNA binding"/>
    <property type="evidence" value="ECO:0007669"/>
    <property type="project" value="UniProtKB-KW"/>
</dbReference>
<evidence type="ECO:0000256" key="1">
    <source>
        <dbReference type="ARBA" id="ARBA00010641"/>
    </source>
</evidence>
<dbReference type="InterPro" id="IPR036388">
    <property type="entry name" value="WH-like_DNA-bd_sf"/>
</dbReference>
<dbReference type="InterPro" id="IPR013324">
    <property type="entry name" value="RNA_pol_sigma_r3/r4-like"/>
</dbReference>
<evidence type="ECO:0000259" key="6">
    <source>
        <dbReference type="Pfam" id="PF04542"/>
    </source>
</evidence>
<gene>
    <name evidence="8" type="ORF">I7X43_12380</name>
</gene>
<dbReference type="InterPro" id="IPR039425">
    <property type="entry name" value="RNA_pol_sigma-70-like"/>
</dbReference>
<dbReference type="Pfam" id="PF08281">
    <property type="entry name" value="Sigma70_r4_2"/>
    <property type="match status" value="1"/>
</dbReference>
<dbReference type="PANTHER" id="PTHR43133">
    <property type="entry name" value="RNA POLYMERASE ECF-TYPE SIGMA FACTO"/>
    <property type="match status" value="1"/>
</dbReference>
<keyword evidence="2" id="KW-0805">Transcription regulation</keyword>
<evidence type="ECO:0000313" key="9">
    <source>
        <dbReference type="Proteomes" id="UP000620139"/>
    </source>
</evidence>
<comment type="similarity">
    <text evidence="1">Belongs to the sigma-70 factor family. ECF subfamily.</text>
</comment>
<evidence type="ECO:0000256" key="2">
    <source>
        <dbReference type="ARBA" id="ARBA00023015"/>
    </source>
</evidence>
<dbReference type="SUPFAM" id="SSF88659">
    <property type="entry name" value="Sigma3 and sigma4 domains of RNA polymerase sigma factors"/>
    <property type="match status" value="1"/>
</dbReference>
<name>A0A931NEF7_9BURK</name>
<evidence type="ECO:0000256" key="3">
    <source>
        <dbReference type="ARBA" id="ARBA00023082"/>
    </source>
</evidence>
<dbReference type="Gene3D" id="1.10.1740.10">
    <property type="match status" value="1"/>
</dbReference>
<accession>A0A931NEF7</accession>
<dbReference type="GO" id="GO:0016987">
    <property type="term" value="F:sigma factor activity"/>
    <property type="evidence" value="ECO:0007669"/>
    <property type="project" value="UniProtKB-KW"/>
</dbReference>
<evidence type="ECO:0000256" key="4">
    <source>
        <dbReference type="ARBA" id="ARBA00023125"/>
    </source>
</evidence>
<protein>
    <submittedName>
        <fullName evidence="8">Sigma-70 family RNA polymerase sigma factor</fullName>
    </submittedName>
</protein>
<dbReference type="Pfam" id="PF04542">
    <property type="entry name" value="Sigma70_r2"/>
    <property type="match status" value="1"/>
</dbReference>
<reference evidence="8" key="1">
    <citation type="submission" date="2020-12" db="EMBL/GenBank/DDBJ databases">
        <title>The genome sequence of Inhella sp. 4Y17.</title>
        <authorList>
            <person name="Liu Y."/>
        </authorList>
    </citation>
    <scope>NUCLEOTIDE SEQUENCE</scope>
    <source>
        <strain evidence="8">4Y10</strain>
    </source>
</reference>
<feature type="domain" description="RNA polymerase sigma-70 region 2" evidence="6">
    <location>
        <begin position="53"/>
        <end position="119"/>
    </location>
</feature>
<comment type="caution">
    <text evidence="8">The sequence shown here is derived from an EMBL/GenBank/DDBJ whole genome shotgun (WGS) entry which is preliminary data.</text>
</comment>
<keyword evidence="5" id="KW-0804">Transcription</keyword>
<keyword evidence="9" id="KW-1185">Reference proteome</keyword>
<organism evidence="8 9">
    <name type="scientific">Inhella gelatinilytica</name>
    <dbReference type="NCBI Taxonomy" id="2795030"/>
    <lineage>
        <taxon>Bacteria</taxon>
        <taxon>Pseudomonadati</taxon>
        <taxon>Pseudomonadota</taxon>
        <taxon>Betaproteobacteria</taxon>
        <taxon>Burkholderiales</taxon>
        <taxon>Sphaerotilaceae</taxon>
        <taxon>Inhella</taxon>
    </lineage>
</organism>
<dbReference type="GO" id="GO:0006352">
    <property type="term" value="P:DNA-templated transcription initiation"/>
    <property type="evidence" value="ECO:0007669"/>
    <property type="project" value="InterPro"/>
</dbReference>
<proteinExistence type="inferred from homology"/>
<dbReference type="InterPro" id="IPR007627">
    <property type="entry name" value="RNA_pol_sigma70_r2"/>
</dbReference>
<dbReference type="SUPFAM" id="SSF88946">
    <property type="entry name" value="Sigma2 domain of RNA polymerase sigma factors"/>
    <property type="match status" value="1"/>
</dbReference>
<evidence type="ECO:0000259" key="7">
    <source>
        <dbReference type="Pfam" id="PF08281"/>
    </source>
</evidence>
<dbReference type="Proteomes" id="UP000620139">
    <property type="component" value="Unassembled WGS sequence"/>
</dbReference>
<dbReference type="InterPro" id="IPR014284">
    <property type="entry name" value="RNA_pol_sigma-70_dom"/>
</dbReference>
<evidence type="ECO:0000313" key="8">
    <source>
        <dbReference type="EMBL" id="MBH9553639.1"/>
    </source>
</evidence>
<dbReference type="EMBL" id="JAEDAL010000006">
    <property type="protein sequence ID" value="MBH9553639.1"/>
    <property type="molecule type" value="Genomic_DNA"/>
</dbReference>
<dbReference type="NCBIfam" id="TIGR02937">
    <property type="entry name" value="sigma70-ECF"/>
    <property type="match status" value="1"/>
</dbReference>
<dbReference type="InterPro" id="IPR013325">
    <property type="entry name" value="RNA_pol_sigma_r2"/>
</dbReference>
<keyword evidence="3" id="KW-0731">Sigma factor</keyword>
<feature type="domain" description="RNA polymerase sigma factor 70 region 4 type 2" evidence="7">
    <location>
        <begin position="151"/>
        <end position="202"/>
    </location>
</feature>
<dbReference type="Gene3D" id="1.10.10.10">
    <property type="entry name" value="Winged helix-like DNA-binding domain superfamily/Winged helix DNA-binding domain"/>
    <property type="match status" value="1"/>
</dbReference>
<dbReference type="RefSeq" id="WP_198101253.1">
    <property type="nucleotide sequence ID" value="NZ_JAEDAL010000006.1"/>
</dbReference>
<keyword evidence="4" id="KW-0238">DNA-binding</keyword>